<dbReference type="Proteomes" id="UP000803844">
    <property type="component" value="Unassembled WGS sequence"/>
</dbReference>
<feature type="compositionally biased region" description="Polar residues" evidence="1">
    <location>
        <begin position="29"/>
        <end position="45"/>
    </location>
</feature>
<dbReference type="AlphaFoldDB" id="A0A9P5CRS5"/>
<dbReference type="RefSeq" id="XP_040779519.1">
    <property type="nucleotide sequence ID" value="XM_040923031.1"/>
</dbReference>
<comment type="caution">
    <text evidence="2">The sequence shown here is derived from an EMBL/GenBank/DDBJ whole genome shotgun (WGS) entry which is preliminary data.</text>
</comment>
<gene>
    <name evidence="2" type="ORF">M406DRAFT_354919</name>
</gene>
<dbReference type="GeneID" id="63840160"/>
<sequence>MQRSSHLPTRGGSQRFKPQRHQQVETPRRLSSYSIFQRITQSNTPTKKEKKEHFPWRTANASPLNTRTVAEAAIAGFISTAPAADAIRPLLIATPHSPPAPTPTSDPTLRLTTATGRPTHWPRGGGAIIIIIVVDMGPSS</sequence>
<evidence type="ECO:0000313" key="2">
    <source>
        <dbReference type="EMBL" id="KAF3768558.1"/>
    </source>
</evidence>
<evidence type="ECO:0000256" key="1">
    <source>
        <dbReference type="SAM" id="MobiDB-lite"/>
    </source>
</evidence>
<evidence type="ECO:0000313" key="3">
    <source>
        <dbReference type="Proteomes" id="UP000803844"/>
    </source>
</evidence>
<name>A0A9P5CRS5_CRYP1</name>
<dbReference type="EMBL" id="MU032345">
    <property type="protein sequence ID" value="KAF3768558.1"/>
    <property type="molecule type" value="Genomic_DNA"/>
</dbReference>
<keyword evidence="3" id="KW-1185">Reference proteome</keyword>
<proteinExistence type="predicted"/>
<organism evidence="2 3">
    <name type="scientific">Cryphonectria parasitica (strain ATCC 38755 / EP155)</name>
    <dbReference type="NCBI Taxonomy" id="660469"/>
    <lineage>
        <taxon>Eukaryota</taxon>
        <taxon>Fungi</taxon>
        <taxon>Dikarya</taxon>
        <taxon>Ascomycota</taxon>
        <taxon>Pezizomycotina</taxon>
        <taxon>Sordariomycetes</taxon>
        <taxon>Sordariomycetidae</taxon>
        <taxon>Diaporthales</taxon>
        <taxon>Cryphonectriaceae</taxon>
        <taxon>Cryphonectria-Endothia species complex</taxon>
        <taxon>Cryphonectria</taxon>
    </lineage>
</organism>
<feature type="region of interest" description="Disordered" evidence="1">
    <location>
        <begin position="1"/>
        <end position="59"/>
    </location>
</feature>
<accession>A0A9P5CRS5</accession>
<reference evidence="2" key="1">
    <citation type="journal article" date="2020" name="Phytopathology">
        <title>Genome sequence of the chestnut blight fungus Cryphonectria parasitica EP155: A fundamental resource for an archetypical invasive plant pathogen.</title>
        <authorList>
            <person name="Crouch J.A."/>
            <person name="Dawe A."/>
            <person name="Aerts A."/>
            <person name="Barry K."/>
            <person name="Churchill A.C.L."/>
            <person name="Grimwood J."/>
            <person name="Hillman B."/>
            <person name="Milgroom M.G."/>
            <person name="Pangilinan J."/>
            <person name="Smith M."/>
            <person name="Salamov A."/>
            <person name="Schmutz J."/>
            <person name="Yadav J."/>
            <person name="Grigoriev I.V."/>
            <person name="Nuss D."/>
        </authorList>
    </citation>
    <scope>NUCLEOTIDE SEQUENCE</scope>
    <source>
        <strain evidence="2">EP155</strain>
    </source>
</reference>
<feature type="compositionally biased region" description="Basic and acidic residues" evidence="1">
    <location>
        <begin position="46"/>
        <end position="55"/>
    </location>
</feature>
<protein>
    <submittedName>
        <fullName evidence="2">Uncharacterized protein</fullName>
    </submittedName>
</protein>